<keyword evidence="3" id="KW-1185">Reference proteome</keyword>
<proteinExistence type="predicted"/>
<dbReference type="GO" id="GO:0003677">
    <property type="term" value="F:DNA binding"/>
    <property type="evidence" value="ECO:0007669"/>
    <property type="project" value="InterPro"/>
</dbReference>
<dbReference type="AlphaFoldDB" id="A0A0X2NLW1"/>
<dbReference type="InterPro" id="IPR010093">
    <property type="entry name" value="SinI_DNA-bd"/>
</dbReference>
<name>A0A0X2NLW1_9CORY</name>
<dbReference type="InterPro" id="IPR009061">
    <property type="entry name" value="DNA-bd_dom_put_sf"/>
</dbReference>
<dbReference type="InterPro" id="IPR041657">
    <property type="entry name" value="HTH_17"/>
</dbReference>
<sequence length="146" mass="15717">MNATLASASHITIGNTVMQEAQTALATEASTITIQSSNGDRITVPERLQQVILDALASIAQNGEVSIQRVPEEITSTVAADMLGVSRTTLMKWARSGKIGSFKVGSHTRFKRDEVLRMRGVRNAEQAAAFGKLRAFDDDHAGAFDN</sequence>
<dbReference type="NCBIfam" id="TIGR01764">
    <property type="entry name" value="excise"/>
    <property type="match status" value="1"/>
</dbReference>
<feature type="domain" description="Helix-turn-helix" evidence="1">
    <location>
        <begin position="77"/>
        <end position="117"/>
    </location>
</feature>
<evidence type="ECO:0000313" key="3">
    <source>
        <dbReference type="Proteomes" id="UP000182498"/>
    </source>
</evidence>
<organism evidence="2 3">
    <name type="scientific">Corynebacterium variabile</name>
    <dbReference type="NCBI Taxonomy" id="1727"/>
    <lineage>
        <taxon>Bacteria</taxon>
        <taxon>Bacillati</taxon>
        <taxon>Actinomycetota</taxon>
        <taxon>Actinomycetes</taxon>
        <taxon>Mycobacteriales</taxon>
        <taxon>Corynebacteriaceae</taxon>
        <taxon>Corynebacterium</taxon>
    </lineage>
</organism>
<gene>
    <name evidence="2" type="ORF">CVAR292_01062</name>
</gene>
<protein>
    <submittedName>
        <fullName evidence="2">DNA binding domain, excisionase family</fullName>
    </submittedName>
</protein>
<dbReference type="OrthoDB" id="26212at2"/>
<dbReference type="Proteomes" id="UP000182498">
    <property type="component" value="Unassembled WGS sequence"/>
</dbReference>
<evidence type="ECO:0000259" key="1">
    <source>
        <dbReference type="Pfam" id="PF12728"/>
    </source>
</evidence>
<dbReference type="SUPFAM" id="SSF46955">
    <property type="entry name" value="Putative DNA-binding domain"/>
    <property type="match status" value="1"/>
</dbReference>
<evidence type="ECO:0000313" key="2">
    <source>
        <dbReference type="EMBL" id="CUU65730.1"/>
    </source>
</evidence>
<dbReference type="RefSeq" id="WP_073883805.1">
    <property type="nucleotide sequence ID" value="NZ_FAUH01000006.1"/>
</dbReference>
<dbReference type="Pfam" id="PF12728">
    <property type="entry name" value="HTH_17"/>
    <property type="match status" value="1"/>
</dbReference>
<accession>A0A0X2NLW1</accession>
<reference evidence="3" key="1">
    <citation type="submission" date="2015-11" db="EMBL/GenBank/DDBJ databases">
        <authorList>
            <person name="Dugat-Bony E."/>
        </authorList>
    </citation>
    <scope>NUCLEOTIDE SEQUENCE [LARGE SCALE GENOMIC DNA]</scope>
    <source>
        <strain evidence="3">Mu292</strain>
    </source>
</reference>
<dbReference type="EMBL" id="FAUH01000006">
    <property type="protein sequence ID" value="CUU65730.1"/>
    <property type="molecule type" value="Genomic_DNA"/>
</dbReference>